<accession>A0A1T4XLL7</accession>
<evidence type="ECO:0000256" key="1">
    <source>
        <dbReference type="ARBA" id="ARBA00006484"/>
    </source>
</evidence>
<dbReference type="Pfam" id="PF13561">
    <property type="entry name" value="adh_short_C2"/>
    <property type="match status" value="1"/>
</dbReference>
<keyword evidence="2" id="KW-0560">Oxidoreductase</keyword>
<dbReference type="PANTHER" id="PTHR24321">
    <property type="entry name" value="DEHYDROGENASES, SHORT CHAIN"/>
    <property type="match status" value="1"/>
</dbReference>
<evidence type="ECO:0000313" key="4">
    <source>
        <dbReference type="Proteomes" id="UP000189735"/>
    </source>
</evidence>
<evidence type="ECO:0000256" key="2">
    <source>
        <dbReference type="ARBA" id="ARBA00023002"/>
    </source>
</evidence>
<dbReference type="InterPro" id="IPR036291">
    <property type="entry name" value="NAD(P)-bd_dom_sf"/>
</dbReference>
<dbReference type="PANTHER" id="PTHR24321:SF15">
    <property type="entry name" value="OXIDOREDUCTASE UCPA"/>
    <property type="match status" value="1"/>
</dbReference>
<dbReference type="GO" id="GO:0016491">
    <property type="term" value="F:oxidoreductase activity"/>
    <property type="evidence" value="ECO:0007669"/>
    <property type="project" value="UniProtKB-KW"/>
</dbReference>
<dbReference type="EMBL" id="FUYG01000003">
    <property type="protein sequence ID" value="SKA90462.1"/>
    <property type="molecule type" value="Genomic_DNA"/>
</dbReference>
<evidence type="ECO:0000313" key="3">
    <source>
        <dbReference type="EMBL" id="SKA90462.1"/>
    </source>
</evidence>
<reference evidence="4" key="1">
    <citation type="submission" date="2017-02" db="EMBL/GenBank/DDBJ databases">
        <authorList>
            <person name="Varghese N."/>
            <person name="Submissions S."/>
        </authorList>
    </citation>
    <scope>NUCLEOTIDE SEQUENCE [LARGE SCALE GENOMIC DNA]</scope>
    <source>
        <strain evidence="4">VKM Ac-2052</strain>
    </source>
</reference>
<dbReference type="Gene3D" id="3.40.50.720">
    <property type="entry name" value="NAD(P)-binding Rossmann-like Domain"/>
    <property type="match status" value="1"/>
</dbReference>
<dbReference type="NCBIfam" id="NF005559">
    <property type="entry name" value="PRK07231.1"/>
    <property type="match status" value="1"/>
</dbReference>
<dbReference type="PRINTS" id="PR00081">
    <property type="entry name" value="GDHRDH"/>
</dbReference>
<dbReference type="SUPFAM" id="SSF51735">
    <property type="entry name" value="NAD(P)-binding Rossmann-fold domains"/>
    <property type="match status" value="1"/>
</dbReference>
<dbReference type="InterPro" id="IPR002347">
    <property type="entry name" value="SDR_fam"/>
</dbReference>
<protein>
    <submittedName>
        <fullName evidence="3">NAD(P)-dependent dehydrogenase, short-chain alcohol dehydrogenase family</fullName>
    </submittedName>
</protein>
<comment type="similarity">
    <text evidence="1">Belongs to the short-chain dehydrogenases/reductases (SDR) family.</text>
</comment>
<proteinExistence type="inferred from homology"/>
<dbReference type="Proteomes" id="UP000189735">
    <property type="component" value="Unassembled WGS sequence"/>
</dbReference>
<dbReference type="FunFam" id="3.40.50.720:FF:000084">
    <property type="entry name" value="Short-chain dehydrogenase reductase"/>
    <property type="match status" value="1"/>
</dbReference>
<dbReference type="RefSeq" id="WP_220387289.1">
    <property type="nucleotide sequence ID" value="NZ_FUYG01000003.1"/>
</dbReference>
<name>A0A1T4XLL7_9MICO</name>
<dbReference type="PRINTS" id="PR00080">
    <property type="entry name" value="SDRFAMILY"/>
</dbReference>
<organism evidence="3 4">
    <name type="scientific">Agreia bicolorata</name>
    <dbReference type="NCBI Taxonomy" id="110935"/>
    <lineage>
        <taxon>Bacteria</taxon>
        <taxon>Bacillati</taxon>
        <taxon>Actinomycetota</taxon>
        <taxon>Actinomycetes</taxon>
        <taxon>Micrococcales</taxon>
        <taxon>Microbacteriaceae</taxon>
        <taxon>Agreia</taxon>
    </lineage>
</organism>
<dbReference type="AlphaFoldDB" id="A0A1T4XLL7"/>
<gene>
    <name evidence="3" type="ORF">SAMN06295879_1318</name>
</gene>
<sequence>MDVRYDYTGKVALVTGAASGMGRVSALAFAETGAAVAVSDIDVAGGEAVVREIEAAGGIGRFFEMDVSDSDSVDRGVTAVVDTFGGLDFAHNNAGIEGQHGKILTQTKESWAKLVGVDLSSILYCMQAEIRVMQARGGGSIVNTASAAGLIGGYAFAPYGAVKHGVVGLTKHTAQEMADLGVRINAVCPGPIDTPFLNALPPAALDRLVQGTPIGRLGRPEEVAQAVLWLCSEGASFVIGVALPVDGGTVIGGMSTRSDDLGH</sequence>